<dbReference type="RefSeq" id="WP_008198844.1">
    <property type="nucleotide sequence ID" value="NZ_CM001023.1"/>
</dbReference>
<name>A3HYD2_9BACT</name>
<accession>A3HYD2</accession>
<sequence>MMSKKFAVILITLILLTGIGYWGFNRLGGNAPIDIQVIDQSPPTLVGLNYRGTPQDPKLEEAFNSVETEMDLHPGSKLHTIYYSEPAGKLDTMEVFVGIDQPLPVQNFETMSFKESKYLLATIKSSKWVMPNPTTVQKKLKEFAQNHQLELTGIFIDKIISETEVQVIAPIKADN</sequence>
<organism evidence="1 2">
    <name type="scientific">Algoriphagus machipongonensis</name>
    <dbReference type="NCBI Taxonomy" id="388413"/>
    <lineage>
        <taxon>Bacteria</taxon>
        <taxon>Pseudomonadati</taxon>
        <taxon>Bacteroidota</taxon>
        <taxon>Cytophagia</taxon>
        <taxon>Cytophagales</taxon>
        <taxon>Cyclobacteriaceae</taxon>
        <taxon>Algoriphagus</taxon>
    </lineage>
</organism>
<protein>
    <recommendedName>
        <fullName evidence="3">GyrI-like small molecule binding domain-containing protein</fullName>
    </recommendedName>
</protein>
<dbReference type="AlphaFoldDB" id="A3HYD2"/>
<dbReference type="EMBL" id="AAXU02000001">
    <property type="protein sequence ID" value="EAZ80268.1"/>
    <property type="molecule type" value="Genomic_DNA"/>
</dbReference>
<evidence type="ECO:0000313" key="1">
    <source>
        <dbReference type="EMBL" id="EAZ80268.1"/>
    </source>
</evidence>
<gene>
    <name evidence="1" type="ORF">ALPR1_05080</name>
</gene>
<reference evidence="1 2" key="1">
    <citation type="journal article" date="2011" name="J. Bacteriol.">
        <title>Complete genome sequence of Algoriphagus sp. PR1, bacterial prey of a colony-forming choanoflagellate.</title>
        <authorList>
            <person name="Alegado R.A."/>
            <person name="Ferriera S."/>
            <person name="Nusbaum C."/>
            <person name="Young S.K."/>
            <person name="Zeng Q."/>
            <person name="Imamovic A."/>
            <person name="Fairclough S.R."/>
            <person name="King N."/>
        </authorList>
    </citation>
    <scope>NUCLEOTIDE SEQUENCE [LARGE SCALE GENOMIC DNA]</scope>
    <source>
        <strain evidence="1 2">PR1</strain>
    </source>
</reference>
<proteinExistence type="predicted"/>
<dbReference type="Proteomes" id="UP000003919">
    <property type="component" value="Unassembled WGS sequence"/>
</dbReference>
<evidence type="ECO:0008006" key="3">
    <source>
        <dbReference type="Google" id="ProtNLM"/>
    </source>
</evidence>
<evidence type="ECO:0000313" key="2">
    <source>
        <dbReference type="Proteomes" id="UP000003919"/>
    </source>
</evidence>
<dbReference type="STRING" id="388413.ALPR1_05080"/>
<dbReference type="OrthoDB" id="980914at2"/>
<dbReference type="HOGENOM" id="CLU_1567637_0_0_10"/>
<keyword evidence="2" id="KW-1185">Reference proteome</keyword>
<comment type="caution">
    <text evidence="1">The sequence shown here is derived from an EMBL/GenBank/DDBJ whole genome shotgun (WGS) entry which is preliminary data.</text>
</comment>